<reference evidence="2 3" key="1">
    <citation type="journal article" date="2010" name="J. Bacteriol.">
        <title>Genome sequences of Pelagibaca bermudensis HTCC2601T and Maritimibacter alkaliphilus HTCC2654T, the type strains of two marine Roseobacter genera.</title>
        <authorList>
            <person name="Thrash J.C."/>
            <person name="Cho J.C."/>
            <person name="Ferriera S."/>
            <person name="Johnson J."/>
            <person name="Vergin K.L."/>
            <person name="Giovannoni S.J."/>
        </authorList>
    </citation>
    <scope>NUCLEOTIDE SEQUENCE [LARGE SCALE GENOMIC DNA]</scope>
    <source>
        <strain evidence="2 3">HTCC2654</strain>
    </source>
</reference>
<comment type="caution">
    <text evidence="2">The sequence shown here is derived from an EMBL/GenBank/DDBJ whole genome shotgun (WGS) entry which is preliminary data.</text>
</comment>
<dbReference type="eggNOG" id="COG5434">
    <property type="taxonomic scope" value="Bacteria"/>
</dbReference>
<dbReference type="AlphaFoldDB" id="A3VMF2"/>
<protein>
    <recommendedName>
        <fullName evidence="1">Rhamnogalacturonase A/B/Epimerase-like pectate lyase domain-containing protein</fullName>
    </recommendedName>
</protein>
<dbReference type="InterPro" id="IPR011050">
    <property type="entry name" value="Pectin_lyase_fold/virulence"/>
</dbReference>
<gene>
    <name evidence="2" type="ORF">RB2654_06017</name>
</gene>
<organism evidence="2 3">
    <name type="scientific">Maritimibacter alkaliphilus HTCC2654</name>
    <dbReference type="NCBI Taxonomy" id="314271"/>
    <lineage>
        <taxon>Bacteria</taxon>
        <taxon>Pseudomonadati</taxon>
        <taxon>Pseudomonadota</taxon>
        <taxon>Alphaproteobacteria</taxon>
        <taxon>Rhodobacterales</taxon>
        <taxon>Roseobacteraceae</taxon>
        <taxon>Maritimibacter</taxon>
    </lineage>
</organism>
<dbReference type="EMBL" id="AAMT01000032">
    <property type="protein sequence ID" value="EAQ10555.1"/>
    <property type="molecule type" value="Genomic_DNA"/>
</dbReference>
<feature type="domain" description="Rhamnogalacturonase A/B/Epimerase-like pectate lyase" evidence="1">
    <location>
        <begin position="185"/>
        <end position="244"/>
    </location>
</feature>
<keyword evidence="3" id="KW-1185">Reference proteome</keyword>
<dbReference type="Pfam" id="PF12708">
    <property type="entry name" value="Pect-lyase_RHGA_epim"/>
    <property type="match status" value="1"/>
</dbReference>
<dbReference type="STRING" id="314271.RB2654_06017"/>
<dbReference type="Proteomes" id="UP000002931">
    <property type="component" value="Unassembled WGS sequence"/>
</dbReference>
<evidence type="ECO:0000313" key="2">
    <source>
        <dbReference type="EMBL" id="EAQ10555.1"/>
    </source>
</evidence>
<dbReference type="Gene3D" id="2.160.20.10">
    <property type="entry name" value="Single-stranded right-handed beta-helix, Pectin lyase-like"/>
    <property type="match status" value="1"/>
</dbReference>
<sequence>MSTTLDLMPSPFVDGLDQWSSENGTSGSATYNGAANAAFVPSDQDFGGCLELLKTESTQKLRWTGQTPILPGTYLRVTAKVKAMSGTFPSVRVAGYAMDGSNNHVAGLDETAPSVALDTYGEVVTVTGIVAAGNRDGVDMIWGAAPEYGHFGIDLIGPSGGIVRVDDIEIEDVTGTFLRDILDVVDVRDYGAVGNGSTDDRAAFAAADADADGRTVVIPDGNYHIGSSLTIQNKVRFDGTVNMPASAHLALLRNFDLETYIDAFGDEVTGFKKGFQALMNYSDHDGFDLAGRTINVWGPIDMQDALNTSDTFLIRRVIRNGQFYAQDDPAWDPDVTTSQGSYNPNNPLMLTGLTNASQIQPGSQITGNGVGREVYVKSVNVGAASCEISQPLYGPNSTQTYTFTRYKYILDFMGFENLRRLTFSEVEFQMNGYCNGVMLSKEGENIQFKDCFFIKPKHKGITSAGRACQDLHLEQCQWISNEQSLEADQRVSVGFNVNANDTKIRDCRFQRMGLSAIINGTGHMVTGNHFFQGDDFSNAPRVAGLIFTREACVATVTGNYIDNCSIEWTNEHDSKPDFSNEYGFGGLTITGNIFYCSNAISSFRFLRVKPYGNDHFLSGLQVNENTFYCATGTIERVEEWDTTHAGPDYWRFRNITFERNNFNGITQRTISPVCLEFNQTSNATTWTLDPSDYLPFGGNARTVSAVVTEGEIKNSSNARVDSMPYVNVNAGSQNKYVQLVWPQACRGTVHTTIRVDKPL</sequence>
<dbReference type="RefSeq" id="WP_008329708.1">
    <property type="nucleotide sequence ID" value="NZ_CH902578.1"/>
</dbReference>
<dbReference type="OrthoDB" id="7749009at2"/>
<name>A3VMF2_9RHOB</name>
<dbReference type="HOGENOM" id="CLU_020982_0_0_5"/>
<proteinExistence type="predicted"/>
<dbReference type="InterPro" id="IPR012334">
    <property type="entry name" value="Pectin_lyas_fold"/>
</dbReference>
<accession>A3VMF2</accession>
<dbReference type="InterPro" id="IPR024535">
    <property type="entry name" value="RHGA/B-epi-like_pectate_lyase"/>
</dbReference>
<evidence type="ECO:0000313" key="3">
    <source>
        <dbReference type="Proteomes" id="UP000002931"/>
    </source>
</evidence>
<dbReference type="SUPFAM" id="SSF51126">
    <property type="entry name" value="Pectin lyase-like"/>
    <property type="match status" value="1"/>
</dbReference>
<evidence type="ECO:0000259" key="1">
    <source>
        <dbReference type="Pfam" id="PF12708"/>
    </source>
</evidence>